<sequence>MATDSQPQRITPTGHHSPRLLEIPRNGWLMVGLIVSAVASGLAWILPTGTSVADSGLLLLATIGVVIHGVGLTTEYRNPLAWASGVVAALLARGAVSDSWDSLRILASIVAIAYAVGAFIAVLPPMTRLVVVSLLAVVHFGGILVAVTSPPPQPFLSQQIWVKFYRPYLQSMYLNNAYHFYSPEPGPANQLWSCIKYDTPDESKRFRWVKIPRRPEDFRDPLGVGYYRRLALTEAPNLMQEVPTVLTFEDNDVQRRRQLRADIPFHPILPTALQYRPPTPEIQRQLLPSYAKHLMSLPHPDGLKPISVKIYRVLHRIPDPSEYAKGAGPYDPMTYLPYFQGEYDATGRLVDSRDPMLFWTVPILARPKLGSVPPDGIVPPGTEIVVEDYVTKHAGSDHGGYK</sequence>
<feature type="transmembrane region" description="Helical" evidence="1">
    <location>
        <begin position="79"/>
        <end position="96"/>
    </location>
</feature>
<evidence type="ECO:0000313" key="3">
    <source>
        <dbReference type="Proteomes" id="UP000464378"/>
    </source>
</evidence>
<dbReference type="AlphaFoldDB" id="A0A6C2YV75"/>
<dbReference type="EMBL" id="LR586016">
    <property type="protein sequence ID" value="VIP04815.1"/>
    <property type="molecule type" value="Genomic_DNA"/>
</dbReference>
<dbReference type="EMBL" id="LR593887">
    <property type="protein sequence ID" value="VTS06990.1"/>
    <property type="molecule type" value="Genomic_DNA"/>
</dbReference>
<keyword evidence="1" id="KW-0812">Transmembrane</keyword>
<reference evidence="2" key="1">
    <citation type="submission" date="2019-04" db="EMBL/GenBank/DDBJ databases">
        <authorList>
            <consortium name="Science for Life Laboratories"/>
        </authorList>
    </citation>
    <scope>NUCLEOTIDE SEQUENCE</scope>
    <source>
        <strain evidence="2">MBLW1</strain>
    </source>
</reference>
<evidence type="ECO:0000313" key="2">
    <source>
        <dbReference type="EMBL" id="VIP04815.1"/>
    </source>
</evidence>
<keyword evidence="1" id="KW-0472">Membrane</keyword>
<evidence type="ECO:0000256" key="1">
    <source>
        <dbReference type="SAM" id="Phobius"/>
    </source>
</evidence>
<protein>
    <submittedName>
        <fullName evidence="2">Uncharacterized protein</fullName>
    </submittedName>
</protein>
<keyword evidence="1" id="KW-1133">Transmembrane helix</keyword>
<feature type="transmembrane region" description="Helical" evidence="1">
    <location>
        <begin position="52"/>
        <end position="72"/>
    </location>
</feature>
<dbReference type="InParanoid" id="A0A6C2YV75"/>
<accession>A0A6C2YV75</accession>
<feature type="transmembrane region" description="Helical" evidence="1">
    <location>
        <begin position="102"/>
        <end position="122"/>
    </location>
</feature>
<dbReference type="KEGG" id="tim:GMBLW1_43780"/>
<feature type="transmembrane region" description="Helical" evidence="1">
    <location>
        <begin position="27"/>
        <end position="46"/>
    </location>
</feature>
<gene>
    <name evidence="2" type="ORF">GMBLW1_43780</name>
</gene>
<keyword evidence="3" id="KW-1185">Reference proteome</keyword>
<name>A0A6C2YV75_9BACT</name>
<organism evidence="2">
    <name type="scientific">Tuwongella immobilis</name>
    <dbReference type="NCBI Taxonomy" id="692036"/>
    <lineage>
        <taxon>Bacteria</taxon>
        <taxon>Pseudomonadati</taxon>
        <taxon>Planctomycetota</taxon>
        <taxon>Planctomycetia</taxon>
        <taxon>Gemmatales</taxon>
        <taxon>Gemmataceae</taxon>
        <taxon>Tuwongella</taxon>
    </lineage>
</organism>
<proteinExistence type="predicted"/>
<dbReference type="Proteomes" id="UP000464378">
    <property type="component" value="Chromosome"/>
</dbReference>
<feature type="transmembrane region" description="Helical" evidence="1">
    <location>
        <begin position="129"/>
        <end position="147"/>
    </location>
</feature>
<dbReference type="RefSeq" id="WP_162659844.1">
    <property type="nucleotide sequence ID" value="NZ_LR593887.1"/>
</dbReference>